<comment type="caution">
    <text evidence="1">The sequence shown here is derived from an EMBL/GenBank/DDBJ whole genome shotgun (WGS) entry which is preliminary data.</text>
</comment>
<dbReference type="EMBL" id="LGEX01000016">
    <property type="protein sequence ID" value="KUK06970.1"/>
    <property type="molecule type" value="Genomic_DNA"/>
</dbReference>
<evidence type="ECO:0000313" key="1">
    <source>
        <dbReference type="EMBL" id="KUK06970.1"/>
    </source>
</evidence>
<dbReference type="PATRIC" id="fig|2234.7.peg.422"/>
<dbReference type="Proteomes" id="UP000054015">
    <property type="component" value="Unassembled WGS sequence"/>
</dbReference>
<sequence length="39" mass="4638">NLEERFERIKGKTVHYNPDVHRAAFALPEWLKKEVEACI</sequence>
<evidence type="ECO:0000313" key="2">
    <source>
        <dbReference type="Proteomes" id="UP000054015"/>
    </source>
</evidence>
<gene>
    <name evidence="1" type="ORF">XD48_0832</name>
</gene>
<protein>
    <submittedName>
        <fullName evidence="1">Putative spermidine synthase</fullName>
    </submittedName>
</protein>
<feature type="non-terminal residue" evidence="1">
    <location>
        <position position="1"/>
    </location>
</feature>
<dbReference type="Gene3D" id="3.40.50.150">
    <property type="entry name" value="Vaccinia Virus protein VP39"/>
    <property type="match status" value="1"/>
</dbReference>
<dbReference type="InterPro" id="IPR029063">
    <property type="entry name" value="SAM-dependent_MTases_sf"/>
</dbReference>
<accession>A0A117KUP8</accession>
<proteinExistence type="predicted"/>
<dbReference type="AlphaFoldDB" id="A0A117KUP8"/>
<reference evidence="2" key="1">
    <citation type="journal article" date="2015" name="MBio">
        <title>Genome-Resolved Metagenomic Analysis Reveals Roles for Candidate Phyla and Other Microbial Community Members in Biogeochemical Transformations in Oil Reservoirs.</title>
        <authorList>
            <person name="Hu P."/>
            <person name="Tom L."/>
            <person name="Singh A."/>
            <person name="Thomas B.C."/>
            <person name="Baker B.J."/>
            <person name="Piceno Y.M."/>
            <person name="Andersen G.L."/>
            <person name="Banfield J.F."/>
        </authorList>
    </citation>
    <scope>NUCLEOTIDE SEQUENCE [LARGE SCALE GENOMIC DNA]</scope>
</reference>
<name>A0A117KUP8_ARCFL</name>
<organism evidence="1 2">
    <name type="scientific">Archaeoglobus fulgidus</name>
    <dbReference type="NCBI Taxonomy" id="2234"/>
    <lineage>
        <taxon>Archaea</taxon>
        <taxon>Methanobacteriati</taxon>
        <taxon>Methanobacteriota</taxon>
        <taxon>Archaeoglobi</taxon>
        <taxon>Archaeoglobales</taxon>
        <taxon>Archaeoglobaceae</taxon>
        <taxon>Archaeoglobus</taxon>
    </lineage>
</organism>